<accession>A0A085MR50</accession>
<evidence type="ECO:0000313" key="1">
    <source>
        <dbReference type="EMBL" id="KFD59696.1"/>
    </source>
</evidence>
<gene>
    <name evidence="1" type="ORF">M514_28124</name>
</gene>
<dbReference type="EMBL" id="KL367765">
    <property type="protein sequence ID" value="KFD59696.1"/>
    <property type="molecule type" value="Genomic_DNA"/>
</dbReference>
<organism evidence="1">
    <name type="scientific">Trichuris suis</name>
    <name type="common">pig whipworm</name>
    <dbReference type="NCBI Taxonomy" id="68888"/>
    <lineage>
        <taxon>Eukaryota</taxon>
        <taxon>Metazoa</taxon>
        <taxon>Ecdysozoa</taxon>
        <taxon>Nematoda</taxon>
        <taxon>Enoplea</taxon>
        <taxon>Dorylaimia</taxon>
        <taxon>Trichinellida</taxon>
        <taxon>Trichuridae</taxon>
        <taxon>Trichuris</taxon>
    </lineage>
</organism>
<reference evidence="1" key="1">
    <citation type="journal article" date="2014" name="Nat. Genet.">
        <title>Genome and transcriptome of the porcine whipworm Trichuris suis.</title>
        <authorList>
            <person name="Jex A.R."/>
            <person name="Nejsum P."/>
            <person name="Schwarz E.M."/>
            <person name="Hu L."/>
            <person name="Young N.D."/>
            <person name="Hall R.S."/>
            <person name="Korhonen P.K."/>
            <person name="Liao S."/>
            <person name="Thamsborg S."/>
            <person name="Xia J."/>
            <person name="Xu P."/>
            <person name="Wang S."/>
            <person name="Scheerlinck J.P."/>
            <person name="Hofmann A."/>
            <person name="Sternberg P.W."/>
            <person name="Wang J."/>
            <person name="Gasser R.B."/>
        </authorList>
    </citation>
    <scope>NUCLEOTIDE SEQUENCE [LARGE SCALE GENOMIC DNA]</scope>
    <source>
        <strain evidence="1">DCEP-RM93F</strain>
    </source>
</reference>
<dbReference type="AlphaFoldDB" id="A0A085MR50"/>
<name>A0A085MR50_9BILA</name>
<proteinExistence type="predicted"/>
<sequence length="144" mass="16107">MQNVAFSRKECQFNHLTVPENMMESANVCYSILMKQTLAIAFTVACITLCSSRCENFHSPLFCNCESHVKALEKTGSGPSDSCAVARPGVQLVAARKDECFYCNCMARFFESLKNAPAQNDSQNKVYCFWTNIYGVTLTIMDII</sequence>
<dbReference type="Proteomes" id="UP000030758">
    <property type="component" value="Unassembled WGS sequence"/>
</dbReference>
<protein>
    <submittedName>
        <fullName evidence="1">Uncharacterized protein</fullName>
    </submittedName>
</protein>